<dbReference type="InterPro" id="IPR000835">
    <property type="entry name" value="HTH_MarR-typ"/>
</dbReference>
<evidence type="ECO:0000256" key="1">
    <source>
        <dbReference type="ARBA" id="ARBA00023015"/>
    </source>
</evidence>
<dbReference type="InterPro" id="IPR036388">
    <property type="entry name" value="WH-like_DNA-bd_sf"/>
</dbReference>
<protein>
    <submittedName>
        <fullName evidence="5">MarR family transcriptional regulator</fullName>
    </submittedName>
</protein>
<evidence type="ECO:0000259" key="4">
    <source>
        <dbReference type="PROSITE" id="PS50995"/>
    </source>
</evidence>
<evidence type="ECO:0000256" key="2">
    <source>
        <dbReference type="ARBA" id="ARBA00023125"/>
    </source>
</evidence>
<organism evidence="5 6">
    <name type="scientific">Ectopseudomonas mendocina</name>
    <name type="common">Pseudomonas mendocina</name>
    <dbReference type="NCBI Taxonomy" id="300"/>
    <lineage>
        <taxon>Bacteria</taxon>
        <taxon>Pseudomonadati</taxon>
        <taxon>Pseudomonadota</taxon>
        <taxon>Gammaproteobacteria</taxon>
        <taxon>Pseudomonadales</taxon>
        <taxon>Pseudomonadaceae</taxon>
        <taxon>Ectopseudomonas</taxon>
    </lineage>
</organism>
<keyword evidence="6" id="KW-1185">Reference proteome</keyword>
<dbReference type="Gene3D" id="1.10.10.10">
    <property type="entry name" value="Winged helix-like DNA-binding domain superfamily/Winged helix DNA-binding domain"/>
    <property type="match status" value="1"/>
</dbReference>
<dbReference type="PROSITE" id="PS50995">
    <property type="entry name" value="HTH_MARR_2"/>
    <property type="match status" value="1"/>
</dbReference>
<accession>A0ABZ2RLW9</accession>
<reference evidence="5 6" key="1">
    <citation type="submission" date="2024-03" db="EMBL/GenBank/DDBJ databases">
        <title>Complete genome of BD2.</title>
        <authorList>
            <person name="Cao G."/>
        </authorList>
    </citation>
    <scope>NUCLEOTIDE SEQUENCE [LARGE SCALE GENOMIC DNA]</scope>
    <source>
        <strain evidence="5 6">BD2</strain>
    </source>
</reference>
<keyword evidence="2" id="KW-0238">DNA-binding</keyword>
<feature type="domain" description="HTH marR-type" evidence="4">
    <location>
        <begin position="23"/>
        <end position="159"/>
    </location>
</feature>
<sequence>MRNRAKFAMDQWSREKPNLPTLPMELIGQLAEAAQLITHKHLNPLYAEHGLQIGEFDVLSTLRRNGAPYALTPTALYDAAMISSGGMTNRIDRLEKAGFVERRSNPEDRRGTLVTLTPKGLELIDTLMELHVENEQGILKHLTESEQMKLSELLAKLIDGLPPSRL</sequence>
<dbReference type="Pfam" id="PF12802">
    <property type="entry name" value="MarR_2"/>
    <property type="match status" value="1"/>
</dbReference>
<dbReference type="Proteomes" id="UP001476583">
    <property type="component" value="Chromosome"/>
</dbReference>
<keyword evidence="1" id="KW-0805">Transcription regulation</keyword>
<evidence type="ECO:0000313" key="5">
    <source>
        <dbReference type="EMBL" id="WXL27415.1"/>
    </source>
</evidence>
<name>A0ABZ2RLW9_ECTME</name>
<dbReference type="SUPFAM" id="SSF46785">
    <property type="entry name" value="Winged helix' DNA-binding domain"/>
    <property type="match status" value="1"/>
</dbReference>
<proteinExistence type="predicted"/>
<dbReference type="EMBL" id="CP148074">
    <property type="protein sequence ID" value="WXL27415.1"/>
    <property type="molecule type" value="Genomic_DNA"/>
</dbReference>
<evidence type="ECO:0000256" key="3">
    <source>
        <dbReference type="ARBA" id="ARBA00023163"/>
    </source>
</evidence>
<gene>
    <name evidence="5" type="ORF">WG219_08155</name>
</gene>
<dbReference type="PRINTS" id="PR00598">
    <property type="entry name" value="HTHMARR"/>
</dbReference>
<dbReference type="PANTHER" id="PTHR42756:SF1">
    <property type="entry name" value="TRANSCRIPTIONAL REPRESSOR OF EMRAB OPERON"/>
    <property type="match status" value="1"/>
</dbReference>
<dbReference type="PANTHER" id="PTHR42756">
    <property type="entry name" value="TRANSCRIPTIONAL REGULATOR, MARR"/>
    <property type="match status" value="1"/>
</dbReference>
<dbReference type="InterPro" id="IPR036390">
    <property type="entry name" value="WH_DNA-bd_sf"/>
</dbReference>
<keyword evidence="3" id="KW-0804">Transcription</keyword>
<dbReference type="SMART" id="SM00347">
    <property type="entry name" value="HTH_MARR"/>
    <property type="match status" value="1"/>
</dbReference>
<evidence type="ECO:0000313" key="6">
    <source>
        <dbReference type="Proteomes" id="UP001476583"/>
    </source>
</evidence>